<dbReference type="AlphaFoldDB" id="A0A7C1E241"/>
<dbReference type="PANTHER" id="PTHR42790:SF19">
    <property type="entry name" value="KYNURENINE_ALPHA-AMINOADIPATE AMINOTRANSFERASE, MITOCHONDRIAL"/>
    <property type="match status" value="1"/>
</dbReference>
<feature type="domain" description="Aminotransferase class I/classII large" evidence="7">
    <location>
        <begin position="33"/>
        <end position="392"/>
    </location>
</feature>
<dbReference type="Gene3D" id="3.40.640.10">
    <property type="entry name" value="Type I PLP-dependent aspartate aminotransferase-like (Major domain)"/>
    <property type="match status" value="1"/>
</dbReference>
<evidence type="ECO:0000259" key="7">
    <source>
        <dbReference type="Pfam" id="PF00155"/>
    </source>
</evidence>
<comment type="caution">
    <text evidence="8">The sequence shown here is derived from an EMBL/GenBank/DDBJ whole genome shotgun (WGS) entry which is preliminary data.</text>
</comment>
<dbReference type="GO" id="GO:1901605">
    <property type="term" value="P:alpha-amino acid metabolic process"/>
    <property type="evidence" value="ECO:0007669"/>
    <property type="project" value="TreeGrafter"/>
</dbReference>
<gene>
    <name evidence="8" type="ORF">ENO04_01160</name>
</gene>
<dbReference type="InterPro" id="IPR015421">
    <property type="entry name" value="PyrdxlP-dep_Trfase_major"/>
</dbReference>
<dbReference type="Gene3D" id="3.90.1150.10">
    <property type="entry name" value="Aspartate Aminotransferase, domain 1"/>
    <property type="match status" value="1"/>
</dbReference>
<organism evidence="8">
    <name type="scientific">Fervidicoccus fontis</name>
    <dbReference type="NCBI Taxonomy" id="683846"/>
    <lineage>
        <taxon>Archaea</taxon>
        <taxon>Thermoproteota</taxon>
        <taxon>Thermoprotei</taxon>
        <taxon>Fervidicoccales</taxon>
        <taxon>Fervidicoccaceae</taxon>
        <taxon>Fervidicoccus</taxon>
    </lineage>
</organism>
<dbReference type="InterPro" id="IPR015422">
    <property type="entry name" value="PyrdxlP-dep_Trfase_small"/>
</dbReference>
<dbReference type="InterPro" id="IPR015424">
    <property type="entry name" value="PyrdxlP-dep_Trfase"/>
</dbReference>
<keyword evidence="4 8" id="KW-0032">Aminotransferase</keyword>
<comment type="similarity">
    <text evidence="2">Belongs to the class-I pyridoxal-phosphate-dependent aminotransferase family.</text>
</comment>
<evidence type="ECO:0000256" key="1">
    <source>
        <dbReference type="ARBA" id="ARBA00001933"/>
    </source>
</evidence>
<accession>A0A7C1E241</accession>
<evidence type="ECO:0000256" key="2">
    <source>
        <dbReference type="ARBA" id="ARBA00007441"/>
    </source>
</evidence>
<reference evidence="8" key="1">
    <citation type="journal article" date="2020" name="mSystems">
        <title>Genome- and Community-Level Interaction Insights into Carbon Utilization and Element Cycling Functions of Hydrothermarchaeota in Hydrothermal Sediment.</title>
        <authorList>
            <person name="Zhou Z."/>
            <person name="Liu Y."/>
            <person name="Xu W."/>
            <person name="Pan J."/>
            <person name="Luo Z.H."/>
            <person name="Li M."/>
        </authorList>
    </citation>
    <scope>NUCLEOTIDE SEQUENCE [LARGE SCALE GENOMIC DNA]</scope>
    <source>
        <strain evidence="8">SpSt-123</strain>
    </source>
</reference>
<dbReference type="SUPFAM" id="SSF53383">
    <property type="entry name" value="PLP-dependent transferases"/>
    <property type="match status" value="1"/>
</dbReference>
<dbReference type="Pfam" id="PF00155">
    <property type="entry name" value="Aminotran_1_2"/>
    <property type="match status" value="1"/>
</dbReference>
<keyword evidence="5 8" id="KW-0808">Transferase</keyword>
<dbReference type="InterPro" id="IPR050859">
    <property type="entry name" value="Class-I_PLP-dep_aminotransf"/>
</dbReference>
<evidence type="ECO:0000256" key="6">
    <source>
        <dbReference type="ARBA" id="ARBA00022898"/>
    </source>
</evidence>
<dbReference type="PANTHER" id="PTHR42790">
    <property type="entry name" value="AMINOTRANSFERASE"/>
    <property type="match status" value="1"/>
</dbReference>
<dbReference type="CDD" id="cd00609">
    <property type="entry name" value="AAT_like"/>
    <property type="match status" value="1"/>
</dbReference>
<dbReference type="GO" id="GO:0030170">
    <property type="term" value="F:pyridoxal phosphate binding"/>
    <property type="evidence" value="ECO:0007669"/>
    <property type="project" value="InterPro"/>
</dbReference>
<dbReference type="FunFam" id="3.40.640.10:FF:000053">
    <property type="entry name" value="Aminotransferase, class I"/>
    <property type="match status" value="1"/>
</dbReference>
<dbReference type="EMBL" id="DSDY01000039">
    <property type="protein sequence ID" value="HDS10220.1"/>
    <property type="molecule type" value="Genomic_DNA"/>
</dbReference>
<evidence type="ECO:0000313" key="8">
    <source>
        <dbReference type="EMBL" id="HDS10220.1"/>
    </source>
</evidence>
<evidence type="ECO:0000256" key="5">
    <source>
        <dbReference type="ARBA" id="ARBA00022679"/>
    </source>
</evidence>
<comment type="subunit">
    <text evidence="3">Homodimer.</text>
</comment>
<sequence length="407" mass="46243">MIDYERFFSEESNLYRVSDIRKLLEVAKQKELISLGGGLPDFRIIDLNEVLDAVTTVIMDKGNIALQYSATNGEPSFIDALTEYLEKDVGLEVKENESIIVTTGSQQAIDITARLFLNPNDVLLLEKPTYVASLNAFFPRRPRFEGLEITSDDGISIDELESKLEKLKKEGIKPKVLYIIPSYQNPTGAILPEKSRRKIVELAHEYDFLVVEDDPYSQLTYEGEKPKPIKAFDKEGRVIYISTLSKVVSPGLRIGFVLADRAIINRYSLIKQALDLHSSTLTQLIAEELLRRGFHRKYLSKIIPIYRSRRDAMLRSLEEELGDNAVWTRPRGGMFVFVWLKNNIDTKKLLEKAIDSGVLYVPGSGFYYDGSGRNTMRLNFSYPSEEDIRKGIKILGELVKSEAERNG</sequence>
<evidence type="ECO:0000256" key="3">
    <source>
        <dbReference type="ARBA" id="ARBA00011738"/>
    </source>
</evidence>
<comment type="cofactor">
    <cofactor evidence="1">
        <name>pyridoxal 5'-phosphate</name>
        <dbReference type="ChEBI" id="CHEBI:597326"/>
    </cofactor>
</comment>
<dbReference type="InterPro" id="IPR004839">
    <property type="entry name" value="Aminotransferase_I/II_large"/>
</dbReference>
<proteinExistence type="inferred from homology"/>
<evidence type="ECO:0000256" key="4">
    <source>
        <dbReference type="ARBA" id="ARBA00022576"/>
    </source>
</evidence>
<protein>
    <submittedName>
        <fullName evidence="8">PLP-dependent aminotransferase family protein</fullName>
    </submittedName>
</protein>
<name>A0A7C1E241_9CREN</name>
<dbReference type="GO" id="GO:0008483">
    <property type="term" value="F:transaminase activity"/>
    <property type="evidence" value="ECO:0007669"/>
    <property type="project" value="UniProtKB-KW"/>
</dbReference>
<keyword evidence="6" id="KW-0663">Pyridoxal phosphate</keyword>